<name>A0ABN6ABW9_MYCNT</name>
<evidence type="ECO:0000313" key="1">
    <source>
        <dbReference type="EMBL" id="BBY39036.1"/>
    </source>
</evidence>
<gene>
    <name evidence="1" type="ORF">MMAN_31700</name>
</gene>
<evidence type="ECO:0000313" key="2">
    <source>
        <dbReference type="Proteomes" id="UP000465812"/>
    </source>
</evidence>
<accession>A0ABN6ABW9</accession>
<proteinExistence type="predicted"/>
<organism evidence="1 2">
    <name type="scientific">Mycobacterium mantenii</name>
    <dbReference type="NCBI Taxonomy" id="560555"/>
    <lineage>
        <taxon>Bacteria</taxon>
        <taxon>Bacillati</taxon>
        <taxon>Actinomycetota</taxon>
        <taxon>Actinomycetes</taxon>
        <taxon>Mycobacteriales</taxon>
        <taxon>Mycobacteriaceae</taxon>
        <taxon>Mycobacterium</taxon>
        <taxon>Mycobacterium avium complex (MAC)</taxon>
    </lineage>
</organism>
<sequence length="75" mass="8013">MKRVIALACAVEPLAARVCLPPQSTLAPAVYGRLKGGSLQAETDIVAAASTLTIDRLRFTPRLLPLRINRQTNSG</sequence>
<protein>
    <submittedName>
        <fullName evidence="1">Uncharacterized protein</fullName>
    </submittedName>
</protein>
<keyword evidence="2" id="KW-1185">Reference proteome</keyword>
<dbReference type="EMBL" id="AP022590">
    <property type="protein sequence ID" value="BBY39036.1"/>
    <property type="molecule type" value="Genomic_DNA"/>
</dbReference>
<dbReference type="Proteomes" id="UP000465812">
    <property type="component" value="Chromosome"/>
</dbReference>
<reference evidence="1 2" key="1">
    <citation type="journal article" date="2019" name="Emerg. Microbes Infect.">
        <title>Comprehensive subspecies identification of 175 nontuberculous mycobacteria species based on 7547 genomic profiles.</title>
        <authorList>
            <person name="Matsumoto Y."/>
            <person name="Kinjo T."/>
            <person name="Motooka D."/>
            <person name="Nabeya D."/>
            <person name="Jung N."/>
            <person name="Uechi K."/>
            <person name="Horii T."/>
            <person name="Iida T."/>
            <person name="Fujita J."/>
            <person name="Nakamura S."/>
        </authorList>
    </citation>
    <scope>NUCLEOTIDE SEQUENCE [LARGE SCALE GENOMIC DNA]</scope>
    <source>
        <strain evidence="1 2">JCM 18113</strain>
    </source>
</reference>